<comment type="caution">
    <text evidence="10">The sequence shown here is derived from an EMBL/GenBank/DDBJ whole genome shotgun (WGS) entry which is preliminary data.</text>
</comment>
<feature type="transmembrane region" description="Helical" evidence="8">
    <location>
        <begin position="312"/>
        <end position="334"/>
    </location>
</feature>
<protein>
    <submittedName>
        <fullName evidence="10">PTS sugar transporter subunit IIC</fullName>
    </submittedName>
</protein>
<feature type="transmembrane region" description="Helical" evidence="8">
    <location>
        <begin position="177"/>
        <end position="200"/>
    </location>
</feature>
<reference evidence="10 11" key="1">
    <citation type="submission" date="2021-06" db="EMBL/GenBank/DDBJ databases">
        <authorList>
            <person name="Sun Q."/>
            <person name="Li D."/>
        </authorList>
    </citation>
    <scope>NUCLEOTIDE SEQUENCE [LARGE SCALE GENOMIC DNA]</scope>
    <source>
        <strain evidence="10 11">N19</strain>
    </source>
</reference>
<dbReference type="InterPro" id="IPR003352">
    <property type="entry name" value="PTS_EIIC"/>
</dbReference>
<evidence type="ECO:0000256" key="4">
    <source>
        <dbReference type="ARBA" id="ARBA00022597"/>
    </source>
</evidence>
<evidence type="ECO:0000256" key="8">
    <source>
        <dbReference type="SAM" id="Phobius"/>
    </source>
</evidence>
<evidence type="ECO:0000256" key="7">
    <source>
        <dbReference type="ARBA" id="ARBA00023136"/>
    </source>
</evidence>
<evidence type="ECO:0000256" key="3">
    <source>
        <dbReference type="ARBA" id="ARBA00022475"/>
    </source>
</evidence>
<keyword evidence="11" id="KW-1185">Reference proteome</keyword>
<organism evidence="10 11">
    <name type="scientific">Intestinibacter bartlettii</name>
    <dbReference type="NCBI Taxonomy" id="261299"/>
    <lineage>
        <taxon>Bacteria</taxon>
        <taxon>Bacillati</taxon>
        <taxon>Bacillota</taxon>
        <taxon>Clostridia</taxon>
        <taxon>Peptostreptococcales</taxon>
        <taxon>Peptostreptococcaceae</taxon>
        <taxon>Intestinibacter</taxon>
    </lineage>
</organism>
<evidence type="ECO:0000256" key="6">
    <source>
        <dbReference type="ARBA" id="ARBA00022989"/>
    </source>
</evidence>
<comment type="subcellular location">
    <subcellularLocation>
        <location evidence="1">Cell membrane</location>
        <topology evidence="1">Multi-pass membrane protein</topology>
    </subcellularLocation>
</comment>
<evidence type="ECO:0000313" key="11">
    <source>
        <dbReference type="Proteomes" id="UP001196301"/>
    </source>
</evidence>
<feature type="transmembrane region" description="Helical" evidence="8">
    <location>
        <begin position="206"/>
        <end position="228"/>
    </location>
</feature>
<feature type="transmembrane region" description="Helical" evidence="8">
    <location>
        <begin position="29"/>
        <end position="54"/>
    </location>
</feature>
<name>A0ABS6DYM5_9FIRM</name>
<feature type="domain" description="Phosphotransferase system EIIC" evidence="9">
    <location>
        <begin position="32"/>
        <end position="350"/>
    </location>
</feature>
<evidence type="ECO:0000256" key="1">
    <source>
        <dbReference type="ARBA" id="ARBA00004651"/>
    </source>
</evidence>
<keyword evidence="5 8" id="KW-0812">Transmembrane</keyword>
<dbReference type="EMBL" id="JAHLOQ010000025">
    <property type="protein sequence ID" value="MBU5336644.1"/>
    <property type="molecule type" value="Genomic_DNA"/>
</dbReference>
<keyword evidence="7 8" id="KW-0472">Membrane</keyword>
<proteinExistence type="predicted"/>
<dbReference type="Proteomes" id="UP001196301">
    <property type="component" value="Unassembled WGS sequence"/>
</dbReference>
<dbReference type="Pfam" id="PF13303">
    <property type="entry name" value="PTS_EIIC_2"/>
    <property type="match status" value="1"/>
</dbReference>
<keyword evidence="2" id="KW-0813">Transport</keyword>
<dbReference type="RefSeq" id="WP_216570127.1">
    <property type="nucleotide sequence ID" value="NZ_JAHLOQ010000025.1"/>
</dbReference>
<evidence type="ECO:0000259" key="9">
    <source>
        <dbReference type="Pfam" id="PF13303"/>
    </source>
</evidence>
<keyword evidence="4 10" id="KW-0762">Sugar transport</keyword>
<sequence length="352" mass="36857">MEQIGQTKQRRTFKQFAKDKNIEISVQRYLIDALSFMASGLFASLLIGTIFNTLGQNFGIALFTDVINPLAKQVTGPAIAVAIAYGLQAPPLVMFSCALVGACGNELGGPVGAFVATIFACEFGKLVSKETKIDILVTPAVTILVGVLVAEAIGPAVSAFMTGFGNVIMSATEMQPLLMGVIVSVLVGIALTLPISSAAICMMLGLSGLAGGAATVGCCCQMVGFAVMSYRENGIGGLFAQGLGTSMLQMSNIIKNWKIWIPPTLAAAILGPLSTIVFKMENIALGSGMGTCGLVGQFGTVTAMTESGNNSMMMWIGILLLHFILPAVVTLIISEFMRAKNWIKPGDLKLDI</sequence>
<evidence type="ECO:0000313" key="10">
    <source>
        <dbReference type="EMBL" id="MBU5336644.1"/>
    </source>
</evidence>
<keyword evidence="3" id="KW-1003">Cell membrane</keyword>
<evidence type="ECO:0000256" key="2">
    <source>
        <dbReference type="ARBA" id="ARBA00022448"/>
    </source>
</evidence>
<feature type="transmembrane region" description="Helical" evidence="8">
    <location>
        <begin position="259"/>
        <end position="278"/>
    </location>
</feature>
<gene>
    <name evidence="10" type="ORF">KQI20_09355</name>
</gene>
<feature type="transmembrane region" description="Helical" evidence="8">
    <location>
        <begin position="140"/>
        <end position="165"/>
    </location>
</feature>
<evidence type="ECO:0000256" key="5">
    <source>
        <dbReference type="ARBA" id="ARBA00022692"/>
    </source>
</evidence>
<accession>A0ABS6DYM5</accession>
<keyword evidence="6 8" id="KW-1133">Transmembrane helix</keyword>